<evidence type="ECO:0000256" key="1">
    <source>
        <dbReference type="SAM" id="MobiDB-lite"/>
    </source>
</evidence>
<accession>A0A484B4D5</accession>
<evidence type="ECO:0000313" key="3">
    <source>
        <dbReference type="Proteomes" id="UP000295192"/>
    </source>
</evidence>
<dbReference type="EMBL" id="LSRL02000173">
    <property type="protein sequence ID" value="TDG43152.1"/>
    <property type="molecule type" value="Genomic_DNA"/>
</dbReference>
<evidence type="ECO:0000313" key="2">
    <source>
        <dbReference type="EMBL" id="TDG43152.1"/>
    </source>
</evidence>
<organism evidence="2 3">
    <name type="scientific">Drosophila navojoa</name>
    <name type="common">Fruit fly</name>
    <dbReference type="NCBI Taxonomy" id="7232"/>
    <lineage>
        <taxon>Eukaryota</taxon>
        <taxon>Metazoa</taxon>
        <taxon>Ecdysozoa</taxon>
        <taxon>Arthropoda</taxon>
        <taxon>Hexapoda</taxon>
        <taxon>Insecta</taxon>
        <taxon>Pterygota</taxon>
        <taxon>Neoptera</taxon>
        <taxon>Endopterygota</taxon>
        <taxon>Diptera</taxon>
        <taxon>Brachycera</taxon>
        <taxon>Muscomorpha</taxon>
        <taxon>Ephydroidea</taxon>
        <taxon>Drosophilidae</taxon>
        <taxon>Drosophila</taxon>
    </lineage>
</organism>
<name>A0A484B4D5_DRONA</name>
<protein>
    <submittedName>
        <fullName evidence="2">Uncharacterized protein</fullName>
    </submittedName>
</protein>
<sequence>MTNKLRPPARQTPYDRMTTSNANFLCVGHTYQRHSPSPSPNPSQNPNRSRKPESTGGAAGGNAADILQLADFCPCLRFDVPNKY</sequence>
<comment type="caution">
    <text evidence="2">The sequence shown here is derived from an EMBL/GenBank/DDBJ whole genome shotgun (WGS) entry which is preliminary data.</text>
</comment>
<reference evidence="2 3" key="1">
    <citation type="journal article" date="2019" name="J. Hered.">
        <title>An Improved Genome Assembly for Drosophila navojoa, the Basal Species in the mojavensis Cluster.</title>
        <authorList>
            <person name="Vanderlinde T."/>
            <person name="Dupim E.G."/>
            <person name="Nazario-Yepiz N.O."/>
            <person name="Carvalho A.B."/>
        </authorList>
    </citation>
    <scope>NUCLEOTIDE SEQUENCE [LARGE SCALE GENOMIC DNA]</scope>
    <source>
        <strain evidence="2">Navoj_Jal97</strain>
        <tissue evidence="2">Whole organism</tissue>
    </source>
</reference>
<dbReference type="AlphaFoldDB" id="A0A484B4D5"/>
<proteinExistence type="predicted"/>
<gene>
    <name evidence="2" type="ORF">AWZ03_010417</name>
</gene>
<feature type="region of interest" description="Disordered" evidence="1">
    <location>
        <begin position="25"/>
        <end position="62"/>
    </location>
</feature>
<dbReference type="Proteomes" id="UP000295192">
    <property type="component" value="Unassembled WGS sequence"/>
</dbReference>
<keyword evidence="3" id="KW-1185">Reference proteome</keyword>